<dbReference type="AlphaFoldDB" id="A0A8S1TS73"/>
<protein>
    <submittedName>
        <fullName evidence="1">Uncharacterized protein</fullName>
    </submittedName>
</protein>
<dbReference type="OMA" id="WDIEEQE"/>
<gene>
    <name evidence="1" type="ORF">POCTA_138.1.T0320239</name>
</gene>
<evidence type="ECO:0000313" key="2">
    <source>
        <dbReference type="Proteomes" id="UP000683925"/>
    </source>
</evidence>
<accession>A0A8S1TS73</accession>
<name>A0A8S1TS73_PAROT</name>
<reference evidence="1" key="1">
    <citation type="submission" date="2021-01" db="EMBL/GenBank/DDBJ databases">
        <authorList>
            <consortium name="Genoscope - CEA"/>
            <person name="William W."/>
        </authorList>
    </citation>
    <scope>NUCLEOTIDE SEQUENCE</scope>
</reference>
<dbReference type="OrthoDB" id="10297021at2759"/>
<evidence type="ECO:0000313" key="1">
    <source>
        <dbReference type="EMBL" id="CAD8156671.1"/>
    </source>
</evidence>
<sequence length="158" mass="18114">MNKKNLGWDIEEQEYLDSLIPGNLPRIEKRHVESKSHRIKSILDSKIMKCSSSSVQPTQNSKSTQISTQTTQTAFQNTLTSCFQSPMTLTSYPALRYPPLLDVAHKANKKSSGPLKRRKYKCSIINLSQPQIQSPQVTHKLFNINKYISQRHSCINYF</sequence>
<dbReference type="EMBL" id="CAJJDP010000032">
    <property type="protein sequence ID" value="CAD8156671.1"/>
    <property type="molecule type" value="Genomic_DNA"/>
</dbReference>
<dbReference type="Proteomes" id="UP000683925">
    <property type="component" value="Unassembled WGS sequence"/>
</dbReference>
<organism evidence="1 2">
    <name type="scientific">Paramecium octaurelia</name>
    <dbReference type="NCBI Taxonomy" id="43137"/>
    <lineage>
        <taxon>Eukaryota</taxon>
        <taxon>Sar</taxon>
        <taxon>Alveolata</taxon>
        <taxon>Ciliophora</taxon>
        <taxon>Intramacronucleata</taxon>
        <taxon>Oligohymenophorea</taxon>
        <taxon>Peniculida</taxon>
        <taxon>Parameciidae</taxon>
        <taxon>Paramecium</taxon>
    </lineage>
</organism>
<proteinExistence type="predicted"/>
<comment type="caution">
    <text evidence="1">The sequence shown here is derived from an EMBL/GenBank/DDBJ whole genome shotgun (WGS) entry which is preliminary data.</text>
</comment>
<keyword evidence="2" id="KW-1185">Reference proteome</keyword>